<dbReference type="Gene3D" id="3.30.43.10">
    <property type="entry name" value="Uridine Diphospho-n-acetylenolpyruvylglucosamine Reductase, domain 2"/>
    <property type="match status" value="1"/>
</dbReference>
<dbReference type="PANTHER" id="PTHR21071">
    <property type="entry name" value="UDP-N-ACETYLENOLPYRUVOYLGLUCOSAMINE REDUCTASE"/>
    <property type="match status" value="1"/>
</dbReference>
<dbReference type="UniPathway" id="UPA00219"/>
<dbReference type="GO" id="GO:0005829">
    <property type="term" value="C:cytosol"/>
    <property type="evidence" value="ECO:0007669"/>
    <property type="project" value="TreeGrafter"/>
</dbReference>
<dbReference type="GO" id="GO:0009252">
    <property type="term" value="P:peptidoglycan biosynthetic process"/>
    <property type="evidence" value="ECO:0007669"/>
    <property type="project" value="UniProtKB-UniRule"/>
</dbReference>
<keyword evidence="13 19" id="KW-0573">Peptidoglycan synthesis</keyword>
<evidence type="ECO:0000313" key="21">
    <source>
        <dbReference type="EMBL" id="SOD68762.1"/>
    </source>
</evidence>
<dbReference type="Pfam" id="PF02873">
    <property type="entry name" value="MurB_C"/>
    <property type="match status" value="1"/>
</dbReference>
<organism evidence="21 22">
    <name type="scientific">Alysiella filiformis DSM 16848</name>
    <dbReference type="NCBI Taxonomy" id="1120981"/>
    <lineage>
        <taxon>Bacteria</taxon>
        <taxon>Pseudomonadati</taxon>
        <taxon>Pseudomonadota</taxon>
        <taxon>Betaproteobacteria</taxon>
        <taxon>Neisseriales</taxon>
        <taxon>Neisseriaceae</taxon>
        <taxon>Alysiella</taxon>
    </lineage>
</organism>
<dbReference type="Gene3D" id="3.30.465.10">
    <property type="match status" value="1"/>
</dbReference>
<evidence type="ECO:0000256" key="15">
    <source>
        <dbReference type="ARBA" id="ARBA00023306"/>
    </source>
</evidence>
<dbReference type="SUPFAM" id="SSF56176">
    <property type="entry name" value="FAD-binding/transporter-associated domain-like"/>
    <property type="match status" value="1"/>
</dbReference>
<dbReference type="InterPro" id="IPR016169">
    <property type="entry name" value="FAD-bd_PCMH_sub2"/>
</dbReference>
<dbReference type="HAMAP" id="MF_00037">
    <property type="entry name" value="MurB"/>
    <property type="match status" value="1"/>
</dbReference>
<dbReference type="InterPro" id="IPR003170">
    <property type="entry name" value="MurB"/>
</dbReference>
<keyword evidence="16 19" id="KW-0961">Cell wall biogenesis/degradation</keyword>
<keyword evidence="11 19" id="KW-0521">NADP</keyword>
<dbReference type="SUPFAM" id="SSF56194">
    <property type="entry name" value="Uridine diphospho-N-Acetylenolpyruvylglucosamine reductase, MurB, C-terminal domain"/>
    <property type="match status" value="1"/>
</dbReference>
<dbReference type="Proteomes" id="UP000219669">
    <property type="component" value="Unassembled WGS sequence"/>
</dbReference>
<dbReference type="Gene3D" id="3.90.78.10">
    <property type="entry name" value="UDP-N-acetylenolpyruvoylglucosamine reductase, C-terminal domain"/>
    <property type="match status" value="1"/>
</dbReference>
<evidence type="ECO:0000259" key="20">
    <source>
        <dbReference type="PROSITE" id="PS51387"/>
    </source>
</evidence>
<dbReference type="EMBL" id="OCNF01000010">
    <property type="protein sequence ID" value="SOD68762.1"/>
    <property type="molecule type" value="Genomic_DNA"/>
</dbReference>
<keyword evidence="12 19" id="KW-0133">Cell shape</keyword>
<evidence type="ECO:0000256" key="8">
    <source>
        <dbReference type="ARBA" id="ARBA00022618"/>
    </source>
</evidence>
<dbReference type="AlphaFoldDB" id="A0A286ECW2"/>
<evidence type="ECO:0000256" key="10">
    <source>
        <dbReference type="ARBA" id="ARBA00022827"/>
    </source>
</evidence>
<evidence type="ECO:0000256" key="5">
    <source>
        <dbReference type="ARBA" id="ARBA00012518"/>
    </source>
</evidence>
<evidence type="ECO:0000256" key="14">
    <source>
        <dbReference type="ARBA" id="ARBA00023002"/>
    </source>
</evidence>
<feature type="active site" evidence="19">
    <location>
        <position position="336"/>
    </location>
</feature>
<dbReference type="InterPro" id="IPR006094">
    <property type="entry name" value="Oxid_FAD_bind_N"/>
</dbReference>
<dbReference type="InterPro" id="IPR016166">
    <property type="entry name" value="FAD-bd_PCMH"/>
</dbReference>
<dbReference type="GO" id="GO:0008360">
    <property type="term" value="P:regulation of cell shape"/>
    <property type="evidence" value="ECO:0007669"/>
    <property type="project" value="UniProtKB-KW"/>
</dbReference>
<dbReference type="GO" id="GO:0071555">
    <property type="term" value="P:cell wall organization"/>
    <property type="evidence" value="ECO:0007669"/>
    <property type="project" value="UniProtKB-KW"/>
</dbReference>
<comment type="cofactor">
    <cofactor evidence="1 19">
        <name>FAD</name>
        <dbReference type="ChEBI" id="CHEBI:57692"/>
    </cofactor>
</comment>
<comment type="subcellular location">
    <subcellularLocation>
        <location evidence="3 19">Cytoplasm</location>
    </subcellularLocation>
</comment>
<evidence type="ECO:0000256" key="12">
    <source>
        <dbReference type="ARBA" id="ARBA00022960"/>
    </source>
</evidence>
<keyword evidence="22" id="KW-1185">Reference proteome</keyword>
<keyword evidence="10 19" id="KW-0274">FAD</keyword>
<dbReference type="GO" id="GO:0051301">
    <property type="term" value="P:cell division"/>
    <property type="evidence" value="ECO:0007669"/>
    <property type="project" value="UniProtKB-KW"/>
</dbReference>
<keyword evidence="8 19" id="KW-0132">Cell division</keyword>
<keyword evidence="14 19" id="KW-0560">Oxidoreductase</keyword>
<evidence type="ECO:0000256" key="18">
    <source>
        <dbReference type="ARBA" id="ARBA00048914"/>
    </source>
</evidence>
<evidence type="ECO:0000256" key="1">
    <source>
        <dbReference type="ARBA" id="ARBA00001974"/>
    </source>
</evidence>
<evidence type="ECO:0000256" key="19">
    <source>
        <dbReference type="HAMAP-Rule" id="MF_00037"/>
    </source>
</evidence>
<accession>A0A286ECW2</accession>
<evidence type="ECO:0000256" key="13">
    <source>
        <dbReference type="ARBA" id="ARBA00022984"/>
    </source>
</evidence>
<comment type="catalytic activity">
    <reaction evidence="18 19">
        <text>UDP-N-acetyl-alpha-D-muramate + NADP(+) = UDP-N-acetyl-3-O-(1-carboxyvinyl)-alpha-D-glucosamine + NADPH + H(+)</text>
        <dbReference type="Rhea" id="RHEA:12248"/>
        <dbReference type="ChEBI" id="CHEBI:15378"/>
        <dbReference type="ChEBI" id="CHEBI:57783"/>
        <dbReference type="ChEBI" id="CHEBI:58349"/>
        <dbReference type="ChEBI" id="CHEBI:68483"/>
        <dbReference type="ChEBI" id="CHEBI:70757"/>
        <dbReference type="EC" id="1.3.1.98"/>
    </reaction>
</comment>
<dbReference type="PANTHER" id="PTHR21071:SF4">
    <property type="entry name" value="UDP-N-ACETYLENOLPYRUVOYLGLUCOSAMINE REDUCTASE"/>
    <property type="match status" value="1"/>
</dbReference>
<proteinExistence type="inferred from homology"/>
<evidence type="ECO:0000313" key="22">
    <source>
        <dbReference type="Proteomes" id="UP000219669"/>
    </source>
</evidence>
<feature type="active site" description="Proton donor" evidence="19">
    <location>
        <position position="240"/>
    </location>
</feature>
<comment type="function">
    <text evidence="2 19">Cell wall formation.</text>
</comment>
<comment type="similarity">
    <text evidence="19">Belongs to the MurB family.</text>
</comment>
<dbReference type="Pfam" id="PF01565">
    <property type="entry name" value="FAD_binding_4"/>
    <property type="match status" value="1"/>
</dbReference>
<evidence type="ECO:0000256" key="6">
    <source>
        <dbReference type="ARBA" id="ARBA00015188"/>
    </source>
</evidence>
<dbReference type="NCBIfam" id="NF010478">
    <property type="entry name" value="PRK13903.1"/>
    <property type="match status" value="1"/>
</dbReference>
<feature type="active site" evidence="19">
    <location>
        <position position="165"/>
    </location>
</feature>
<dbReference type="InterPro" id="IPR016167">
    <property type="entry name" value="FAD-bd_PCMH_sub1"/>
</dbReference>
<reference evidence="21 22" key="1">
    <citation type="submission" date="2017-09" db="EMBL/GenBank/DDBJ databases">
        <authorList>
            <person name="Ehlers B."/>
            <person name="Leendertz F.H."/>
        </authorList>
    </citation>
    <scope>NUCLEOTIDE SEQUENCE [LARGE SCALE GENOMIC DNA]</scope>
    <source>
        <strain evidence="21 22">DSM 16848</strain>
    </source>
</reference>
<dbReference type="InterPro" id="IPR036635">
    <property type="entry name" value="MurB_C_sf"/>
</dbReference>
<evidence type="ECO:0000256" key="4">
    <source>
        <dbReference type="ARBA" id="ARBA00004752"/>
    </source>
</evidence>
<evidence type="ECO:0000256" key="11">
    <source>
        <dbReference type="ARBA" id="ARBA00022857"/>
    </source>
</evidence>
<evidence type="ECO:0000256" key="3">
    <source>
        <dbReference type="ARBA" id="ARBA00004496"/>
    </source>
</evidence>
<evidence type="ECO:0000256" key="17">
    <source>
        <dbReference type="ARBA" id="ARBA00031026"/>
    </source>
</evidence>
<name>A0A286ECW2_9NEIS</name>
<dbReference type="PROSITE" id="PS51387">
    <property type="entry name" value="FAD_PCMH"/>
    <property type="match status" value="1"/>
</dbReference>
<protein>
    <recommendedName>
        <fullName evidence="6 19">UDP-N-acetylenolpyruvoylglucosamine reductase</fullName>
        <ecNumber evidence="5 19">1.3.1.98</ecNumber>
    </recommendedName>
    <alternativeName>
        <fullName evidence="17 19">UDP-N-acetylmuramate dehydrogenase</fullName>
    </alternativeName>
</protein>
<evidence type="ECO:0000256" key="2">
    <source>
        <dbReference type="ARBA" id="ARBA00003921"/>
    </source>
</evidence>
<sequence length="343" mass="37924">MFTLIHQHNLLPHNTFGLNATAAHYIELHDVQDLPQICRLPEFHRHTVLWLGGGSNVLFRQDYSGLVVRMANRGIRCLKRAKGKVHIEAQAGEVWHDFVQHCIQAGWFGLENLSLIPGTVGASPVQNIGAYGVEVKDRIHSVQCFDLEKQEFTELSNADCQFAYRESLFKQSGKGRYVIVAVVFELDETFAPHIQYGDLAAVLQAHCGERVPTATDVAQAVCQIRQSKLPDPKQVGNVGSFFKNPIVSAEQFAQIQAAYPNAPHYPQADGMVKLAAGWLIEQCGLKGKHIGNAAVHDKQALVLVNRGACSAVDLEKLSDYVCDCVAQKFGVALHAEPNWLPER</sequence>
<dbReference type="NCBIfam" id="TIGR00179">
    <property type="entry name" value="murB"/>
    <property type="match status" value="1"/>
</dbReference>
<dbReference type="InterPro" id="IPR036318">
    <property type="entry name" value="FAD-bd_PCMH-like_sf"/>
</dbReference>
<keyword evidence="7 19" id="KW-0963">Cytoplasm</keyword>
<comment type="pathway">
    <text evidence="4 19">Cell wall biogenesis; peptidoglycan biosynthesis.</text>
</comment>
<evidence type="ECO:0000256" key="16">
    <source>
        <dbReference type="ARBA" id="ARBA00023316"/>
    </source>
</evidence>
<dbReference type="RefSeq" id="WP_097114426.1">
    <property type="nucleotide sequence ID" value="NZ_CP083931.1"/>
</dbReference>
<dbReference type="OrthoDB" id="9804753at2"/>
<feature type="domain" description="FAD-binding PCMH-type" evidence="20">
    <location>
        <begin position="18"/>
        <end position="189"/>
    </location>
</feature>
<dbReference type="InterPro" id="IPR011601">
    <property type="entry name" value="MurB_C"/>
</dbReference>
<dbReference type="EC" id="1.3.1.98" evidence="5 19"/>
<keyword evidence="15 19" id="KW-0131">Cell cycle</keyword>
<dbReference type="GO" id="GO:0008762">
    <property type="term" value="F:UDP-N-acetylmuramate dehydrogenase activity"/>
    <property type="evidence" value="ECO:0007669"/>
    <property type="project" value="UniProtKB-UniRule"/>
</dbReference>
<keyword evidence="9 19" id="KW-0285">Flavoprotein</keyword>
<evidence type="ECO:0000256" key="9">
    <source>
        <dbReference type="ARBA" id="ARBA00022630"/>
    </source>
</evidence>
<gene>
    <name evidence="19" type="primary">murB</name>
    <name evidence="21" type="ORF">SAMN02746062_01392</name>
</gene>
<dbReference type="NCBIfam" id="NF000755">
    <property type="entry name" value="PRK00046.1"/>
    <property type="match status" value="1"/>
</dbReference>
<evidence type="ECO:0000256" key="7">
    <source>
        <dbReference type="ARBA" id="ARBA00022490"/>
    </source>
</evidence>
<dbReference type="GO" id="GO:0071949">
    <property type="term" value="F:FAD binding"/>
    <property type="evidence" value="ECO:0007669"/>
    <property type="project" value="InterPro"/>
</dbReference>